<protein>
    <submittedName>
        <fullName evidence="2">Uncharacterized protein</fullName>
    </submittedName>
</protein>
<reference evidence="2" key="2">
    <citation type="journal article" date="2023" name="IMA Fungus">
        <title>Comparative genomic study of the Penicillium genus elucidates a diverse pangenome and 15 lateral gene transfer events.</title>
        <authorList>
            <person name="Petersen C."/>
            <person name="Sorensen T."/>
            <person name="Nielsen M.R."/>
            <person name="Sondergaard T.E."/>
            <person name="Sorensen J.L."/>
            <person name="Fitzpatrick D.A."/>
            <person name="Frisvad J.C."/>
            <person name="Nielsen K.L."/>
        </authorList>
    </citation>
    <scope>NUCLEOTIDE SEQUENCE</scope>
    <source>
        <strain evidence="2">IBT 30069</strain>
    </source>
</reference>
<feature type="compositionally biased region" description="Low complexity" evidence="1">
    <location>
        <begin position="19"/>
        <end position="30"/>
    </location>
</feature>
<comment type="caution">
    <text evidence="2">The sequence shown here is derived from an EMBL/GenBank/DDBJ whole genome shotgun (WGS) entry which is preliminary data.</text>
</comment>
<proteinExistence type="predicted"/>
<gene>
    <name evidence="2" type="ORF">N7456_001037</name>
</gene>
<evidence type="ECO:0000313" key="3">
    <source>
        <dbReference type="Proteomes" id="UP001149165"/>
    </source>
</evidence>
<feature type="compositionally biased region" description="Polar residues" evidence="1">
    <location>
        <begin position="31"/>
        <end position="42"/>
    </location>
</feature>
<keyword evidence="3" id="KW-1185">Reference proteome</keyword>
<sequence>MMGVSKVFSRLLKKDVQTPPGGNNEGAGPAHTNSRPSQTSAKIVSVEKTEGDPSGLKPEPTKNEAEIPPNKERDDPKDNISQRFWDPAYDELAECDDTKELVEAYMKVILEVIKPDAENGTKIGDE</sequence>
<name>A0A9W9KST4_9EURO</name>
<dbReference type="EMBL" id="JAPQKH010000001">
    <property type="protein sequence ID" value="KAJ5116689.1"/>
    <property type="molecule type" value="Genomic_DNA"/>
</dbReference>
<evidence type="ECO:0000256" key="1">
    <source>
        <dbReference type="SAM" id="MobiDB-lite"/>
    </source>
</evidence>
<organism evidence="2 3">
    <name type="scientific">Penicillium angulare</name>
    <dbReference type="NCBI Taxonomy" id="116970"/>
    <lineage>
        <taxon>Eukaryota</taxon>
        <taxon>Fungi</taxon>
        <taxon>Dikarya</taxon>
        <taxon>Ascomycota</taxon>
        <taxon>Pezizomycotina</taxon>
        <taxon>Eurotiomycetes</taxon>
        <taxon>Eurotiomycetidae</taxon>
        <taxon>Eurotiales</taxon>
        <taxon>Aspergillaceae</taxon>
        <taxon>Penicillium</taxon>
    </lineage>
</organism>
<reference evidence="2" key="1">
    <citation type="submission" date="2022-11" db="EMBL/GenBank/DDBJ databases">
        <authorList>
            <person name="Petersen C."/>
        </authorList>
    </citation>
    <scope>NUCLEOTIDE SEQUENCE</scope>
    <source>
        <strain evidence="2">IBT 30069</strain>
    </source>
</reference>
<dbReference type="AlphaFoldDB" id="A0A9W9KST4"/>
<feature type="region of interest" description="Disordered" evidence="1">
    <location>
        <begin position="1"/>
        <end position="83"/>
    </location>
</feature>
<accession>A0A9W9KST4</accession>
<evidence type="ECO:0000313" key="2">
    <source>
        <dbReference type="EMBL" id="KAJ5116689.1"/>
    </source>
</evidence>
<feature type="compositionally biased region" description="Basic and acidic residues" evidence="1">
    <location>
        <begin position="59"/>
        <end position="80"/>
    </location>
</feature>
<dbReference type="Proteomes" id="UP001149165">
    <property type="component" value="Unassembled WGS sequence"/>
</dbReference>